<keyword evidence="1" id="KW-0812">Transmembrane</keyword>
<keyword evidence="1" id="KW-0472">Membrane</keyword>
<proteinExistence type="predicted"/>
<accession>A0A9P9WR19</accession>
<gene>
    <name evidence="2" type="ORF">JX265_004520</name>
</gene>
<feature type="transmembrane region" description="Helical" evidence="1">
    <location>
        <begin position="487"/>
        <end position="508"/>
    </location>
</feature>
<dbReference type="Pfam" id="PF11374">
    <property type="entry name" value="DUF3176"/>
    <property type="match status" value="1"/>
</dbReference>
<organism evidence="2 3">
    <name type="scientific">Neoarthrinium moseri</name>
    <dbReference type="NCBI Taxonomy" id="1658444"/>
    <lineage>
        <taxon>Eukaryota</taxon>
        <taxon>Fungi</taxon>
        <taxon>Dikarya</taxon>
        <taxon>Ascomycota</taxon>
        <taxon>Pezizomycotina</taxon>
        <taxon>Sordariomycetes</taxon>
        <taxon>Xylariomycetidae</taxon>
        <taxon>Amphisphaeriales</taxon>
        <taxon>Apiosporaceae</taxon>
        <taxon>Neoarthrinium</taxon>
    </lineage>
</organism>
<evidence type="ECO:0000313" key="3">
    <source>
        <dbReference type="Proteomes" id="UP000829685"/>
    </source>
</evidence>
<dbReference type="InterPro" id="IPR021514">
    <property type="entry name" value="DUF3176"/>
</dbReference>
<dbReference type="Proteomes" id="UP000829685">
    <property type="component" value="Unassembled WGS sequence"/>
</dbReference>
<dbReference type="PANTHER" id="PTHR35394">
    <property type="entry name" value="DUF3176 DOMAIN-CONTAINING PROTEIN"/>
    <property type="match status" value="1"/>
</dbReference>
<evidence type="ECO:0000313" key="2">
    <source>
        <dbReference type="EMBL" id="KAI1875462.1"/>
    </source>
</evidence>
<keyword evidence="3" id="KW-1185">Reference proteome</keyword>
<reference evidence="2" key="1">
    <citation type="submission" date="2021-03" db="EMBL/GenBank/DDBJ databases">
        <title>Revisited historic fungal species revealed as producer of novel bioactive compounds through whole genome sequencing and comparative genomics.</title>
        <authorList>
            <person name="Vignolle G.A."/>
            <person name="Hochenegger N."/>
            <person name="Mach R.L."/>
            <person name="Mach-Aigner A.R."/>
            <person name="Javad Rahimi M."/>
            <person name="Salim K.A."/>
            <person name="Chan C.M."/>
            <person name="Lim L.B.L."/>
            <person name="Cai F."/>
            <person name="Druzhinina I.S."/>
            <person name="U'Ren J.M."/>
            <person name="Derntl C."/>
        </authorList>
    </citation>
    <scope>NUCLEOTIDE SEQUENCE</scope>
    <source>
        <strain evidence="2">TUCIM 5799</strain>
    </source>
</reference>
<evidence type="ECO:0000256" key="1">
    <source>
        <dbReference type="SAM" id="Phobius"/>
    </source>
</evidence>
<name>A0A9P9WR19_9PEZI</name>
<protein>
    <submittedName>
        <fullName evidence="2">Uncharacterized protein</fullName>
    </submittedName>
</protein>
<dbReference type="PANTHER" id="PTHR35394:SF5">
    <property type="entry name" value="DUF3176 DOMAIN-CONTAINING PROTEIN"/>
    <property type="match status" value="1"/>
</dbReference>
<feature type="transmembrane region" description="Helical" evidence="1">
    <location>
        <begin position="12"/>
        <end position="31"/>
    </location>
</feature>
<dbReference type="AlphaFoldDB" id="A0A9P9WR19"/>
<dbReference type="EMBL" id="JAFIMR010000008">
    <property type="protein sequence ID" value="KAI1875462.1"/>
    <property type="molecule type" value="Genomic_DNA"/>
</dbReference>
<comment type="caution">
    <text evidence="2">The sequence shown here is derived from an EMBL/GenBank/DDBJ whole genome shotgun (WGS) entry which is preliminary data.</text>
</comment>
<sequence>MRVLKPWTLEILSVTSSALLLIVLVCLLVVFDGKPIFDWRGVTLNAIVSVLSTASKGLLMLGVDEAVGQWKWILFWRQECVVLDFHTVDSASRGPLGSIRLLWKFRGPSMVRIGAVTILLALALDPISQQLIQFRDHTVYVADDKVSIGGAKRYSNGISFGVQLSHGGFADADFAMQAAVFASLEEHTDGGALWTSLMQNNGGAMAERDSRAYRLPNGLIIDNLNQFFYSTNDSLSYIGSTLMTAFGTSDPSQTYMMPDVDTLIWAMSILKLHDLRLSDEPVDWPSLPIEAVECGLYYCVNQYQPSISDGKLREDVRSLPAFRDNESWQLLDPTLNYTTLDVTPSQVSSLSFNNTVVYLDHSDLRLHVAGENGQNIYFNVSQNAVNSISSFFQNTFAGEKRTFNQSADGSLDMVVPGQLNGFYMTNGQTQYEPSVMQVLWNTNDIPALFEAVARSMTNVVRDGADPGPPSRHTGLVGVPVTSYEVEWAWITLHFAILLTGLVFMVRTIMAGRRKGPLRDPAPVWKTSALANLVFGAQVGRPFADVNTLDEMKEIAARQRAKLLKSGGVTPDPGSTSASIIRQLDC</sequence>
<keyword evidence="1" id="KW-1133">Transmembrane helix</keyword>